<name>A0ABW3CX00_9FLAO</name>
<evidence type="ECO:0000313" key="3">
    <source>
        <dbReference type="EMBL" id="MFD0862310.1"/>
    </source>
</evidence>
<protein>
    <submittedName>
        <fullName evidence="3">DUF4834 domain-containing protein</fullName>
    </submittedName>
</protein>
<keyword evidence="2" id="KW-1133">Transmembrane helix</keyword>
<evidence type="ECO:0000256" key="1">
    <source>
        <dbReference type="SAM" id="MobiDB-lite"/>
    </source>
</evidence>
<feature type="transmembrane region" description="Helical" evidence="2">
    <location>
        <begin position="6"/>
        <end position="32"/>
    </location>
</feature>
<evidence type="ECO:0000313" key="4">
    <source>
        <dbReference type="Proteomes" id="UP001596978"/>
    </source>
</evidence>
<feature type="compositionally biased region" description="Basic and acidic residues" evidence="1">
    <location>
        <begin position="55"/>
        <end position="67"/>
    </location>
</feature>
<proteinExistence type="predicted"/>
<gene>
    <name evidence="3" type="ORF">ACFQ1M_08810</name>
</gene>
<keyword evidence="2" id="KW-0472">Membrane</keyword>
<dbReference type="RefSeq" id="WP_386406983.1">
    <property type="nucleotide sequence ID" value="NZ_JBHTJH010000004.1"/>
</dbReference>
<reference evidence="4" key="1">
    <citation type="journal article" date="2019" name="Int. J. Syst. Evol. Microbiol.">
        <title>The Global Catalogue of Microorganisms (GCM) 10K type strain sequencing project: providing services to taxonomists for standard genome sequencing and annotation.</title>
        <authorList>
            <consortium name="The Broad Institute Genomics Platform"/>
            <consortium name="The Broad Institute Genome Sequencing Center for Infectious Disease"/>
            <person name="Wu L."/>
            <person name="Ma J."/>
        </authorList>
    </citation>
    <scope>NUCLEOTIDE SEQUENCE [LARGE SCALE GENOMIC DNA]</scope>
    <source>
        <strain evidence="4">CCUG 62952</strain>
    </source>
</reference>
<sequence length="87" mass="10083">MTQTASLIGVLNVILIILVVSYLLRLLSPYILRYLFRRVEKKFTSQFQQYQHHTSSKEGEVTVDKRTASSKKSNPSVGEYIEFEEID</sequence>
<dbReference type="Proteomes" id="UP001596978">
    <property type="component" value="Unassembled WGS sequence"/>
</dbReference>
<feature type="region of interest" description="Disordered" evidence="1">
    <location>
        <begin position="48"/>
        <end position="87"/>
    </location>
</feature>
<evidence type="ECO:0000256" key="2">
    <source>
        <dbReference type="SAM" id="Phobius"/>
    </source>
</evidence>
<keyword evidence="2" id="KW-0812">Transmembrane</keyword>
<dbReference type="EMBL" id="JBHTJH010000004">
    <property type="protein sequence ID" value="MFD0862310.1"/>
    <property type="molecule type" value="Genomic_DNA"/>
</dbReference>
<keyword evidence="4" id="KW-1185">Reference proteome</keyword>
<accession>A0ABW3CX00</accession>
<comment type="caution">
    <text evidence="3">The sequence shown here is derived from an EMBL/GenBank/DDBJ whole genome shotgun (WGS) entry which is preliminary data.</text>
</comment>
<organism evidence="3 4">
    <name type="scientific">Sungkyunkwania multivorans</name>
    <dbReference type="NCBI Taxonomy" id="1173618"/>
    <lineage>
        <taxon>Bacteria</taxon>
        <taxon>Pseudomonadati</taxon>
        <taxon>Bacteroidota</taxon>
        <taxon>Flavobacteriia</taxon>
        <taxon>Flavobacteriales</taxon>
        <taxon>Flavobacteriaceae</taxon>
        <taxon>Sungkyunkwania</taxon>
    </lineage>
</organism>